<keyword evidence="2 3" id="KW-0238">DNA-binding</keyword>
<dbReference type="InterPro" id="IPR001647">
    <property type="entry name" value="HTH_TetR"/>
</dbReference>
<dbReference type="RefSeq" id="WP_349658014.1">
    <property type="nucleotide sequence ID" value="NZ_JBEGDG010000001.1"/>
</dbReference>
<dbReference type="Gene3D" id="1.10.357.10">
    <property type="entry name" value="Tetracycline Repressor, domain 2"/>
    <property type="match status" value="1"/>
</dbReference>
<proteinExistence type="predicted"/>
<evidence type="ECO:0000256" key="2">
    <source>
        <dbReference type="ARBA" id="ARBA00023125"/>
    </source>
</evidence>
<evidence type="ECO:0000256" key="1">
    <source>
        <dbReference type="ARBA" id="ARBA00022491"/>
    </source>
</evidence>
<dbReference type="PROSITE" id="PS50977">
    <property type="entry name" value="HTH_TETR_2"/>
    <property type="match status" value="1"/>
</dbReference>
<name>A0ABV1ML49_9BACI</name>
<dbReference type="PRINTS" id="PR00455">
    <property type="entry name" value="HTHTETR"/>
</dbReference>
<evidence type="ECO:0000313" key="6">
    <source>
        <dbReference type="Proteomes" id="UP001478862"/>
    </source>
</evidence>
<dbReference type="InterPro" id="IPR009057">
    <property type="entry name" value="Homeodomain-like_sf"/>
</dbReference>
<reference evidence="5 6" key="1">
    <citation type="submission" date="2024-06" db="EMBL/GenBank/DDBJ databases">
        <title>Lysinibacillus zambalefons sp. nov., a Novel Firmicute Isolated from the Poon Bato Zambales Hyperalkaline Spring.</title>
        <authorList>
            <person name="Aja J.A."/>
            <person name="Lazaro J.E.H."/>
            <person name="Llorin L.D."/>
            <person name="Lim K.R."/>
            <person name="Teodosio J."/>
            <person name="Dalisay D.S."/>
        </authorList>
    </citation>
    <scope>NUCLEOTIDE SEQUENCE [LARGE SCALE GENOMIC DNA]</scope>
    <source>
        <strain evidence="5 6">M3</strain>
    </source>
</reference>
<dbReference type="Proteomes" id="UP001478862">
    <property type="component" value="Unassembled WGS sequence"/>
</dbReference>
<comment type="caution">
    <text evidence="5">The sequence shown here is derived from an EMBL/GenBank/DDBJ whole genome shotgun (WGS) entry which is preliminary data.</text>
</comment>
<keyword evidence="1" id="KW-0678">Repressor</keyword>
<dbReference type="SUPFAM" id="SSF46689">
    <property type="entry name" value="Homeodomain-like"/>
    <property type="match status" value="1"/>
</dbReference>
<dbReference type="InterPro" id="IPR036271">
    <property type="entry name" value="Tet_transcr_reg_TetR-rel_C_sf"/>
</dbReference>
<evidence type="ECO:0000313" key="5">
    <source>
        <dbReference type="EMBL" id="MEQ6353231.1"/>
    </source>
</evidence>
<gene>
    <name evidence="5" type="ORF">ABNX05_01215</name>
</gene>
<dbReference type="InterPro" id="IPR050624">
    <property type="entry name" value="HTH-type_Tx_Regulator"/>
</dbReference>
<organism evidence="5 6">
    <name type="scientific">Lysinibacillus zambalensis</name>
    <dbReference type="NCBI Taxonomy" id="3160866"/>
    <lineage>
        <taxon>Bacteria</taxon>
        <taxon>Bacillati</taxon>
        <taxon>Bacillota</taxon>
        <taxon>Bacilli</taxon>
        <taxon>Bacillales</taxon>
        <taxon>Bacillaceae</taxon>
        <taxon>Lysinibacillus</taxon>
    </lineage>
</organism>
<accession>A0ABV1ML49</accession>
<evidence type="ECO:0000259" key="4">
    <source>
        <dbReference type="PROSITE" id="PS50977"/>
    </source>
</evidence>
<feature type="domain" description="HTH tetR-type" evidence="4">
    <location>
        <begin position="1"/>
        <end position="59"/>
    </location>
</feature>
<feature type="DNA-binding region" description="H-T-H motif" evidence="3">
    <location>
        <begin position="22"/>
        <end position="41"/>
    </location>
</feature>
<evidence type="ECO:0000256" key="3">
    <source>
        <dbReference type="PROSITE-ProRule" id="PRU00335"/>
    </source>
</evidence>
<dbReference type="EMBL" id="JBEGDG010000001">
    <property type="protein sequence ID" value="MEQ6353231.1"/>
    <property type="molecule type" value="Genomic_DNA"/>
</dbReference>
<keyword evidence="6" id="KW-1185">Reference proteome</keyword>
<protein>
    <submittedName>
        <fullName evidence="5">TetR/AcrR family transcriptional regulator</fullName>
    </submittedName>
</protein>
<sequence>MLKDRILKVSISEAERKGFRFTMGDLAKQLGMSTKTLYNYYPSKEEILNEMIDFAIHELKLKENEILHDSTLNLLEKLQKCLVLIPADFTFAQLQYLEELQRYYPKQWETVDLFIQEQWTGIITLIDEGIVANQIRPFNKEIFIEVYIGGLYRLMDHASKNRNMISLQDTMQEMVDILMLGILNGNVHEEN</sequence>
<dbReference type="Pfam" id="PF00440">
    <property type="entry name" value="TetR_N"/>
    <property type="match status" value="1"/>
</dbReference>
<dbReference type="PANTHER" id="PTHR43479">
    <property type="entry name" value="ACREF/ENVCD OPERON REPRESSOR-RELATED"/>
    <property type="match status" value="1"/>
</dbReference>
<dbReference type="PANTHER" id="PTHR43479:SF11">
    <property type="entry name" value="ACREF_ENVCD OPERON REPRESSOR-RELATED"/>
    <property type="match status" value="1"/>
</dbReference>
<dbReference type="SUPFAM" id="SSF48498">
    <property type="entry name" value="Tetracyclin repressor-like, C-terminal domain"/>
    <property type="match status" value="1"/>
</dbReference>